<sequence length="112" mass="12233">MHSGNHAVLACSALKKAYRRILLRGSVALHGTSVEEASTPKDILFVYLHASDELISQRLAKRKGHFMAESLVPSQFAVLEPPTSPEHFITVDTEKSIADIVAEIEKALPADL</sequence>
<keyword evidence="6" id="KW-0418">Kinase</keyword>
<dbReference type="EMBL" id="JAATIS010001721">
    <property type="protein sequence ID" value="KAG2466024.1"/>
    <property type="molecule type" value="Genomic_DNA"/>
</dbReference>
<proteinExistence type="inferred from homology"/>
<organism evidence="10 11">
    <name type="scientific">Polypterus senegalus</name>
    <name type="common">Senegal bichir</name>
    <dbReference type="NCBI Taxonomy" id="55291"/>
    <lineage>
        <taxon>Eukaryota</taxon>
        <taxon>Metazoa</taxon>
        <taxon>Chordata</taxon>
        <taxon>Craniata</taxon>
        <taxon>Vertebrata</taxon>
        <taxon>Euteleostomi</taxon>
        <taxon>Actinopterygii</taxon>
        <taxon>Polypteriformes</taxon>
        <taxon>Polypteridae</taxon>
        <taxon>Polypterus</taxon>
    </lineage>
</organism>
<dbReference type="GO" id="GO:0005737">
    <property type="term" value="C:cytoplasm"/>
    <property type="evidence" value="ECO:0007669"/>
    <property type="project" value="TreeGrafter"/>
</dbReference>
<evidence type="ECO:0000256" key="4">
    <source>
        <dbReference type="ARBA" id="ARBA00022679"/>
    </source>
</evidence>
<comment type="catalytic activity">
    <reaction evidence="9">
        <text>D-gluconate + ATP = 6-phospho-D-gluconate + ADP + H(+)</text>
        <dbReference type="Rhea" id="RHEA:19433"/>
        <dbReference type="ChEBI" id="CHEBI:15378"/>
        <dbReference type="ChEBI" id="CHEBI:18391"/>
        <dbReference type="ChEBI" id="CHEBI:30616"/>
        <dbReference type="ChEBI" id="CHEBI:58759"/>
        <dbReference type="ChEBI" id="CHEBI:456216"/>
        <dbReference type="EC" id="2.7.1.12"/>
    </reaction>
</comment>
<keyword evidence="4" id="KW-0808">Transferase</keyword>
<protein>
    <recommendedName>
        <fullName evidence="3">gluconokinase</fullName>
        <ecNumber evidence="3">2.7.1.12</ecNumber>
    </recommendedName>
    <alternativeName>
        <fullName evidence="8">Gluconate kinase</fullName>
    </alternativeName>
</protein>
<dbReference type="CDD" id="cd02021">
    <property type="entry name" value="GntK"/>
    <property type="match status" value="1"/>
</dbReference>
<reference evidence="10 11" key="1">
    <citation type="journal article" date="2021" name="Cell">
        <title>Tracing the genetic footprints of vertebrate landing in non-teleost ray-finned fishes.</title>
        <authorList>
            <person name="Bi X."/>
            <person name="Wang K."/>
            <person name="Yang L."/>
            <person name="Pan H."/>
            <person name="Jiang H."/>
            <person name="Wei Q."/>
            <person name="Fang M."/>
            <person name="Yu H."/>
            <person name="Zhu C."/>
            <person name="Cai Y."/>
            <person name="He Y."/>
            <person name="Gan X."/>
            <person name="Zeng H."/>
            <person name="Yu D."/>
            <person name="Zhu Y."/>
            <person name="Jiang H."/>
            <person name="Qiu Q."/>
            <person name="Yang H."/>
            <person name="Zhang Y.E."/>
            <person name="Wang W."/>
            <person name="Zhu M."/>
            <person name="He S."/>
            <person name="Zhang G."/>
        </authorList>
    </citation>
    <scope>NUCLEOTIDE SEQUENCE [LARGE SCALE GENOMIC DNA]</scope>
    <source>
        <strain evidence="10">Bchr_013</strain>
    </source>
</reference>
<dbReference type="SUPFAM" id="SSF52540">
    <property type="entry name" value="P-loop containing nucleoside triphosphate hydrolases"/>
    <property type="match status" value="1"/>
</dbReference>
<feature type="non-terminal residue" evidence="10">
    <location>
        <position position="112"/>
    </location>
</feature>
<comment type="pathway">
    <text evidence="1">Carbohydrate acid metabolism; D-gluconate degradation.</text>
</comment>
<comment type="caution">
    <text evidence="10">The sequence shown here is derived from an EMBL/GenBank/DDBJ whole genome shotgun (WGS) entry which is preliminary data.</text>
</comment>
<accession>A0A8X7XE80</accession>
<evidence type="ECO:0000256" key="3">
    <source>
        <dbReference type="ARBA" id="ARBA00012054"/>
    </source>
</evidence>
<dbReference type="GO" id="GO:0005975">
    <property type="term" value="P:carbohydrate metabolic process"/>
    <property type="evidence" value="ECO:0007669"/>
    <property type="project" value="InterPro"/>
</dbReference>
<evidence type="ECO:0000256" key="5">
    <source>
        <dbReference type="ARBA" id="ARBA00022741"/>
    </source>
</evidence>
<evidence type="ECO:0000256" key="1">
    <source>
        <dbReference type="ARBA" id="ARBA00004875"/>
    </source>
</evidence>
<evidence type="ECO:0000256" key="8">
    <source>
        <dbReference type="ARBA" id="ARBA00029835"/>
    </source>
</evidence>
<evidence type="ECO:0000313" key="11">
    <source>
        <dbReference type="Proteomes" id="UP000886611"/>
    </source>
</evidence>
<evidence type="ECO:0000313" key="10">
    <source>
        <dbReference type="EMBL" id="KAG2466024.1"/>
    </source>
</evidence>
<gene>
    <name evidence="10" type="primary">Idnk</name>
    <name evidence="10" type="ORF">GTO96_0016360</name>
</gene>
<dbReference type="PANTHER" id="PTHR43442:SF3">
    <property type="entry name" value="GLUCONOKINASE-RELATED"/>
    <property type="match status" value="1"/>
</dbReference>
<feature type="non-terminal residue" evidence="10">
    <location>
        <position position="1"/>
    </location>
</feature>
<evidence type="ECO:0000256" key="7">
    <source>
        <dbReference type="ARBA" id="ARBA00022840"/>
    </source>
</evidence>
<dbReference type="AlphaFoldDB" id="A0A8X7XE80"/>
<name>A0A8X7XE80_POLSE</name>
<keyword evidence="11" id="KW-1185">Reference proteome</keyword>
<keyword evidence="5" id="KW-0547">Nucleotide-binding</keyword>
<evidence type="ECO:0000256" key="9">
    <source>
        <dbReference type="ARBA" id="ARBA00048090"/>
    </source>
</evidence>
<evidence type="ECO:0000256" key="6">
    <source>
        <dbReference type="ARBA" id="ARBA00022777"/>
    </source>
</evidence>
<dbReference type="EC" id="2.7.1.12" evidence="3"/>
<evidence type="ECO:0000256" key="2">
    <source>
        <dbReference type="ARBA" id="ARBA00008420"/>
    </source>
</evidence>
<dbReference type="GO" id="GO:0046316">
    <property type="term" value="F:gluconokinase activity"/>
    <property type="evidence" value="ECO:0007669"/>
    <property type="project" value="UniProtKB-EC"/>
</dbReference>
<dbReference type="PANTHER" id="PTHR43442">
    <property type="entry name" value="GLUCONOKINASE-RELATED"/>
    <property type="match status" value="1"/>
</dbReference>
<dbReference type="GO" id="GO:0005524">
    <property type="term" value="F:ATP binding"/>
    <property type="evidence" value="ECO:0007669"/>
    <property type="project" value="UniProtKB-KW"/>
</dbReference>
<dbReference type="Proteomes" id="UP000886611">
    <property type="component" value="Unassembled WGS sequence"/>
</dbReference>
<comment type="similarity">
    <text evidence="2">Belongs to the gluconokinase GntK/GntV family.</text>
</comment>
<dbReference type="InterPro" id="IPR027417">
    <property type="entry name" value="P-loop_NTPase"/>
</dbReference>
<dbReference type="Gene3D" id="3.40.50.300">
    <property type="entry name" value="P-loop containing nucleotide triphosphate hydrolases"/>
    <property type="match status" value="1"/>
</dbReference>
<dbReference type="InterPro" id="IPR006001">
    <property type="entry name" value="Therm_gnt_kin"/>
</dbReference>
<keyword evidence="7" id="KW-0067">ATP-binding</keyword>